<evidence type="ECO:0000313" key="1">
    <source>
        <dbReference type="EMBL" id="MBV4516079.1"/>
    </source>
</evidence>
<keyword evidence="2" id="KW-1185">Reference proteome</keyword>
<name>A0ACC5UPA6_9PSED</name>
<reference evidence="1 2" key="1">
    <citation type="journal article" date="2020" name="Microorganisms">
        <title>Reliable Identification of Environmental Pseudomonas Isolates Using the rpoD Gene.</title>
        <authorList>
            <consortium name="The Broad Institute Genome Sequencing Platform"/>
            <person name="Girard L."/>
            <person name="Lood C."/>
            <person name="Rokni-Zadeh H."/>
            <person name="van Noort V."/>
            <person name="Lavigne R."/>
            <person name="De Mot R."/>
        </authorList>
    </citation>
    <scope>NUCLEOTIDE SEQUENCE [LARGE SCALE GENOMIC DNA]</scope>
    <source>
        <strain evidence="1 2">RW1P2</strain>
    </source>
</reference>
<gene>
    <name evidence="1" type="ORF">HU758_012775</name>
</gene>
<evidence type="ECO:0000313" key="2">
    <source>
        <dbReference type="Proteomes" id="UP000624243"/>
    </source>
</evidence>
<dbReference type="Proteomes" id="UP000624243">
    <property type="component" value="Unassembled WGS sequence"/>
</dbReference>
<sequence>MIDRFRRRKLEAAYLHALAQLPEAEAPSAARQLMLLQALMQLDALSAWPRPFATLT</sequence>
<comment type="caution">
    <text evidence="1">The sequence shown here is derived from an EMBL/GenBank/DDBJ whole genome shotgun (WGS) entry which is preliminary data.</text>
</comment>
<dbReference type="EMBL" id="JABWSB020000007">
    <property type="protein sequence ID" value="MBV4516079.1"/>
    <property type="molecule type" value="Genomic_DNA"/>
</dbReference>
<organism evidence="1 2">
    <name type="scientific">Pseudomonas kurunegalensis</name>
    <dbReference type="NCBI Taxonomy" id="485880"/>
    <lineage>
        <taxon>Bacteria</taxon>
        <taxon>Pseudomonadati</taxon>
        <taxon>Pseudomonadota</taxon>
        <taxon>Gammaproteobacteria</taxon>
        <taxon>Pseudomonadales</taxon>
        <taxon>Pseudomonadaceae</taxon>
        <taxon>Pseudomonas</taxon>
    </lineage>
</organism>
<protein>
    <submittedName>
        <fullName evidence="1">Uncharacterized protein</fullName>
    </submittedName>
</protein>
<accession>A0ACC5UPA6</accession>
<proteinExistence type="predicted"/>